<dbReference type="AlphaFoldDB" id="A0A2Z2KRH7"/>
<evidence type="ECO:0000256" key="3">
    <source>
        <dbReference type="ARBA" id="ARBA00022692"/>
    </source>
</evidence>
<feature type="transmembrane region" description="Helical" evidence="6">
    <location>
        <begin position="56"/>
        <end position="78"/>
    </location>
</feature>
<proteinExistence type="predicted"/>
<comment type="subcellular location">
    <subcellularLocation>
        <location evidence="1">Cell membrane</location>
        <topology evidence="1">Multi-pass membrane protein</topology>
    </subcellularLocation>
</comment>
<keyword evidence="9" id="KW-1185">Reference proteome</keyword>
<feature type="transmembrane region" description="Helical" evidence="6">
    <location>
        <begin position="26"/>
        <end position="50"/>
    </location>
</feature>
<dbReference type="PANTHER" id="PTHR34187">
    <property type="entry name" value="FGR18P"/>
    <property type="match status" value="1"/>
</dbReference>
<dbReference type="Proteomes" id="UP000249890">
    <property type="component" value="Chromosome"/>
</dbReference>
<keyword evidence="3 6" id="KW-0812">Transmembrane</keyword>
<evidence type="ECO:0000256" key="2">
    <source>
        <dbReference type="ARBA" id="ARBA00022475"/>
    </source>
</evidence>
<reference evidence="8 9" key="1">
    <citation type="submission" date="2017-06" db="EMBL/GenBank/DDBJ databases">
        <title>Complete genome sequence of Paenibacillus donghaensis KCTC 13049T isolated from East Sea sediment, South Korea.</title>
        <authorList>
            <person name="Jung B.K."/>
            <person name="Hong S.-J."/>
            <person name="Shin J.-H."/>
        </authorList>
    </citation>
    <scope>NUCLEOTIDE SEQUENCE [LARGE SCALE GENOMIC DNA]</scope>
    <source>
        <strain evidence="8 9">KCTC 13049</strain>
    </source>
</reference>
<sequence>MEGMMTQIDESKLVQQHLANERTYLAWIRTAIALVGLGFLSASIVFRSVIYSEVGLIIAAVVAVFAVLLGGVLVALATRDYMRKREDINQGHFRSAVRMIRMIFYFLIVIQLLLLVLVVLMLQS</sequence>
<keyword evidence="2" id="KW-1003">Cell membrane</keyword>
<evidence type="ECO:0000256" key="5">
    <source>
        <dbReference type="ARBA" id="ARBA00023136"/>
    </source>
</evidence>
<feature type="transmembrane region" description="Helical" evidence="6">
    <location>
        <begin position="99"/>
        <end position="122"/>
    </location>
</feature>
<dbReference type="PANTHER" id="PTHR34187:SF2">
    <property type="entry name" value="DUF202 DOMAIN-CONTAINING PROTEIN"/>
    <property type="match status" value="1"/>
</dbReference>
<evidence type="ECO:0000313" key="8">
    <source>
        <dbReference type="EMBL" id="ASA26510.1"/>
    </source>
</evidence>
<dbReference type="InterPro" id="IPR052053">
    <property type="entry name" value="IM_YidH-like"/>
</dbReference>
<accession>A0A2Z2KRH7</accession>
<dbReference type="EMBL" id="CP021780">
    <property type="protein sequence ID" value="ASA26510.1"/>
    <property type="molecule type" value="Genomic_DNA"/>
</dbReference>
<feature type="domain" description="DUF202" evidence="7">
    <location>
        <begin position="16"/>
        <end position="85"/>
    </location>
</feature>
<dbReference type="KEGG" id="pdh:B9T62_27825"/>
<dbReference type="GO" id="GO:0005886">
    <property type="term" value="C:plasma membrane"/>
    <property type="evidence" value="ECO:0007669"/>
    <property type="project" value="UniProtKB-SubCell"/>
</dbReference>
<dbReference type="OrthoDB" id="582337at2"/>
<gene>
    <name evidence="8" type="ORF">B9T62_27825</name>
</gene>
<dbReference type="InterPro" id="IPR003807">
    <property type="entry name" value="DUF202"/>
</dbReference>
<organism evidence="8 9">
    <name type="scientific">Paenibacillus donghaensis</name>
    <dbReference type="NCBI Taxonomy" id="414771"/>
    <lineage>
        <taxon>Bacteria</taxon>
        <taxon>Bacillati</taxon>
        <taxon>Bacillota</taxon>
        <taxon>Bacilli</taxon>
        <taxon>Bacillales</taxon>
        <taxon>Paenibacillaceae</taxon>
        <taxon>Paenibacillus</taxon>
    </lineage>
</organism>
<evidence type="ECO:0000313" key="9">
    <source>
        <dbReference type="Proteomes" id="UP000249890"/>
    </source>
</evidence>
<name>A0A2Z2KRH7_9BACL</name>
<evidence type="ECO:0000259" key="7">
    <source>
        <dbReference type="Pfam" id="PF02656"/>
    </source>
</evidence>
<keyword evidence="5 6" id="KW-0472">Membrane</keyword>
<evidence type="ECO:0000256" key="4">
    <source>
        <dbReference type="ARBA" id="ARBA00022989"/>
    </source>
</evidence>
<evidence type="ECO:0000256" key="6">
    <source>
        <dbReference type="SAM" id="Phobius"/>
    </source>
</evidence>
<dbReference type="Pfam" id="PF02656">
    <property type="entry name" value="DUF202"/>
    <property type="match status" value="1"/>
</dbReference>
<protein>
    <recommendedName>
        <fullName evidence="7">DUF202 domain-containing protein</fullName>
    </recommendedName>
</protein>
<evidence type="ECO:0000256" key="1">
    <source>
        <dbReference type="ARBA" id="ARBA00004651"/>
    </source>
</evidence>
<keyword evidence="4 6" id="KW-1133">Transmembrane helix</keyword>